<organism evidence="1 2">
    <name type="scientific">Ceratodon purpureus</name>
    <name type="common">Fire moss</name>
    <name type="synonym">Dicranum purpureum</name>
    <dbReference type="NCBI Taxonomy" id="3225"/>
    <lineage>
        <taxon>Eukaryota</taxon>
        <taxon>Viridiplantae</taxon>
        <taxon>Streptophyta</taxon>
        <taxon>Embryophyta</taxon>
        <taxon>Bryophyta</taxon>
        <taxon>Bryophytina</taxon>
        <taxon>Bryopsida</taxon>
        <taxon>Dicranidae</taxon>
        <taxon>Pseudoditrichales</taxon>
        <taxon>Ditrichaceae</taxon>
        <taxon>Ceratodon</taxon>
    </lineage>
</organism>
<dbReference type="EMBL" id="CM026432">
    <property type="protein sequence ID" value="KAG0557361.1"/>
    <property type="molecule type" value="Genomic_DNA"/>
</dbReference>
<reference evidence="1 2" key="1">
    <citation type="submission" date="2020-06" db="EMBL/GenBank/DDBJ databases">
        <title>WGS assembly of Ceratodon purpureus strain R40.</title>
        <authorList>
            <person name="Carey S.B."/>
            <person name="Jenkins J."/>
            <person name="Shu S."/>
            <person name="Lovell J.T."/>
            <person name="Sreedasyam A."/>
            <person name="Maumus F."/>
            <person name="Tiley G.P."/>
            <person name="Fernandez-Pozo N."/>
            <person name="Barry K."/>
            <person name="Chen C."/>
            <person name="Wang M."/>
            <person name="Lipzen A."/>
            <person name="Daum C."/>
            <person name="Saski C.A."/>
            <person name="Payton A.C."/>
            <person name="Mcbreen J.C."/>
            <person name="Conrad R.E."/>
            <person name="Kollar L.M."/>
            <person name="Olsson S."/>
            <person name="Huttunen S."/>
            <person name="Landis J.B."/>
            <person name="Wickett N.J."/>
            <person name="Johnson M.G."/>
            <person name="Rensing S.A."/>
            <person name="Grimwood J."/>
            <person name="Schmutz J."/>
            <person name="Mcdaniel S.F."/>
        </authorList>
    </citation>
    <scope>NUCLEOTIDE SEQUENCE [LARGE SCALE GENOMIC DNA]</scope>
    <source>
        <strain evidence="1 2">R40</strain>
    </source>
</reference>
<comment type="caution">
    <text evidence="1">The sequence shown here is derived from an EMBL/GenBank/DDBJ whole genome shotgun (WGS) entry which is preliminary data.</text>
</comment>
<accession>A0A8T0GDN7</accession>
<gene>
    <name evidence="1" type="ORF">KC19_11G123400</name>
</gene>
<proteinExistence type="predicted"/>
<name>A0A8T0GDN7_CERPU</name>
<keyword evidence="2" id="KW-1185">Reference proteome</keyword>
<evidence type="ECO:0000313" key="2">
    <source>
        <dbReference type="Proteomes" id="UP000822688"/>
    </source>
</evidence>
<protein>
    <submittedName>
        <fullName evidence="1">Uncharacterized protein</fullName>
    </submittedName>
</protein>
<evidence type="ECO:0000313" key="1">
    <source>
        <dbReference type="EMBL" id="KAG0557361.1"/>
    </source>
</evidence>
<dbReference type="AlphaFoldDB" id="A0A8T0GDN7"/>
<sequence length="318" mass="35886">MALLGDGEATYESSSYSRFREVPKLLMDYGIVHHSFRGLYEFKKICKDFFVDLMEGDLKGDMEGKSPYLGFTRVGLSDISSIDEIRLQGDVPKMTILYDSGEEVLIVKFMVGVTHETCAGLLQMSFIEAVRARVGHIYSMYSLKSARFRSAQRMKEADDSFKPRTRNNESDWPSIVFEVGVSERLTELSQDARYWLESSPQQQTRIVILASVNKTAGTMIIERWEAEAPTLQAAAPTLQAARNVSNSNPYSRQVVPICMQTLTLERDQHYAGPPLSIPATLVFDVLPFSHGPAWGPSDFKITVHMLNMLNEMFWDGLD</sequence>
<dbReference type="Proteomes" id="UP000822688">
    <property type="component" value="Chromosome 11"/>
</dbReference>